<keyword evidence="1" id="KW-0677">Repeat</keyword>
<keyword evidence="4" id="KW-1185">Reference proteome</keyword>
<comment type="caution">
    <text evidence="3">The sequence shown here is derived from an EMBL/GenBank/DDBJ whole genome shotgun (WGS) entry which is preliminary data.</text>
</comment>
<sequence length="812" mass="90163">MKKLTQILSRHELSSIKALLTQNLHPQALKISLSPHSPFLTDQIYSHFIKSGHSVDPILSTTLISHFSKNADLSRAVSFFLDTPKPDTITFNSLISGFARFGQTRPAFQLFNELGRLGLKPDVFTLSGLVKSCEGLEENVIAHGVCLRLGFGNGAFVASGLIENYAKSGDLVSAEKSFRECLEVDHVALTSMICGYFWNGEFEKGKELFVGMRDLGFELNEFSLTGVISGLFDVKEGQQIHGIGLKMGFLCGGSIHLNNAVMSMYSRCGSKSEAIKVFDEITDPDIVSWTERIGAAFDGLEAFRLFKRLHRDGLGVNEYTMINVLSAIAGEEMLSLGKQIQAVCQKEGLLEVVFVGNALISMYGKCGEMDDARCVFEYMVSQDSVSWNALIAGYLDNGYISLALEMFSNMRYFDVEVNSYTLASILEAVSDSNSLHLAMQMHSHMVKCGFVLDNYMVSCLIMAYGRCGSIDESRRIFSDIDKITVEHLNAMLSTLVDADCHSESLDFFQNKVGSILKVDSKTFSILLKACSAMTDLEQGRRIHSLALKSGFDNDYFVETAVIDLYCKCGSIASAEKAFSYASIGNLAAWNAMITGYAQHGLFNEAFELYDSMTKSGVQPDEITYLGVLTSCCHAGLVQEAQSYMNSMVDCHGLIPHLEHYACMIDLLGRVGLLQDAKRTIDQMPVEPDARIWQILLSACCTHGNVDMGRVAASKLLELQPENESAYVLLSNLCASAGMWNAVRKLRKEMKDKLLRKEPGSSWIQVRGSMHYFLADDLLHPEHKEISLELTKLYDHIKPSRLMEQNDTYLWDL</sequence>
<reference evidence="4" key="1">
    <citation type="submission" date="2013-09" db="EMBL/GenBank/DDBJ databases">
        <title>Corchorus olitorius genome sequencing.</title>
        <authorList>
            <person name="Alam M."/>
            <person name="Haque M.S."/>
            <person name="Islam M.S."/>
            <person name="Emdad E.M."/>
            <person name="Islam M.M."/>
            <person name="Ahmed B."/>
            <person name="Halim A."/>
            <person name="Hossen Q.M.M."/>
            <person name="Hossain M.Z."/>
            <person name="Ahmed R."/>
            <person name="Khan M.M."/>
            <person name="Islam R."/>
            <person name="Rashid M.M."/>
            <person name="Khan S.A."/>
            <person name="Rahman M.S."/>
            <person name="Alam M."/>
            <person name="Yahiya A.S."/>
            <person name="Khan M.S."/>
            <person name="Azam M.S."/>
            <person name="Haque T."/>
            <person name="Lashkar M.Z.H."/>
            <person name="Akhand A.I."/>
            <person name="Morshed G."/>
            <person name="Roy S."/>
            <person name="Uddin K.S."/>
            <person name="Rabeya T."/>
            <person name="Hossain A.S."/>
            <person name="Chowdhury A."/>
            <person name="Snigdha A.R."/>
            <person name="Mortoza M.S."/>
            <person name="Matin S.A."/>
            <person name="Hoque S.M.E."/>
            <person name="Islam M.K."/>
            <person name="Roy D.K."/>
            <person name="Haider R."/>
            <person name="Moosa M.M."/>
            <person name="Elias S.M."/>
            <person name="Hasan A.M."/>
            <person name="Jahan S."/>
            <person name="Shafiuddin M."/>
            <person name="Mahmood N."/>
            <person name="Shommy N.S."/>
        </authorList>
    </citation>
    <scope>NUCLEOTIDE SEQUENCE [LARGE SCALE GENOMIC DNA]</scope>
    <source>
        <strain evidence="4">cv. O-4</strain>
    </source>
</reference>
<accession>A0A1R3KXK0</accession>
<dbReference type="InterPro" id="IPR046960">
    <property type="entry name" value="PPR_At4g14850-like_plant"/>
</dbReference>
<evidence type="ECO:0000256" key="1">
    <source>
        <dbReference type="ARBA" id="ARBA00022737"/>
    </source>
</evidence>
<dbReference type="GO" id="GO:0003723">
    <property type="term" value="F:RNA binding"/>
    <property type="evidence" value="ECO:0007669"/>
    <property type="project" value="InterPro"/>
</dbReference>
<gene>
    <name evidence="3" type="ORF">COLO4_03660</name>
</gene>
<dbReference type="AlphaFoldDB" id="A0A1R3KXK0"/>
<evidence type="ECO:0000256" key="2">
    <source>
        <dbReference type="PROSITE-ProRule" id="PRU00708"/>
    </source>
</evidence>
<evidence type="ECO:0008006" key="5">
    <source>
        <dbReference type="Google" id="ProtNLM"/>
    </source>
</evidence>
<dbReference type="Proteomes" id="UP000187203">
    <property type="component" value="Unassembled WGS sequence"/>
</dbReference>
<dbReference type="EMBL" id="AWUE01010186">
    <property type="protein sequence ID" value="OMP11834.1"/>
    <property type="molecule type" value="Genomic_DNA"/>
</dbReference>
<dbReference type="Pfam" id="PF01535">
    <property type="entry name" value="PPR"/>
    <property type="match status" value="4"/>
</dbReference>
<dbReference type="STRING" id="93759.A0A1R3KXK0"/>
<dbReference type="Pfam" id="PF20431">
    <property type="entry name" value="E_motif"/>
    <property type="match status" value="1"/>
</dbReference>
<evidence type="ECO:0000313" key="4">
    <source>
        <dbReference type="Proteomes" id="UP000187203"/>
    </source>
</evidence>
<dbReference type="InterPro" id="IPR011990">
    <property type="entry name" value="TPR-like_helical_dom_sf"/>
</dbReference>
<name>A0A1R3KXK0_9ROSI</name>
<evidence type="ECO:0000313" key="3">
    <source>
        <dbReference type="EMBL" id="OMP11834.1"/>
    </source>
</evidence>
<organism evidence="3 4">
    <name type="scientific">Corchorus olitorius</name>
    <dbReference type="NCBI Taxonomy" id="93759"/>
    <lineage>
        <taxon>Eukaryota</taxon>
        <taxon>Viridiplantae</taxon>
        <taxon>Streptophyta</taxon>
        <taxon>Embryophyta</taxon>
        <taxon>Tracheophyta</taxon>
        <taxon>Spermatophyta</taxon>
        <taxon>Magnoliopsida</taxon>
        <taxon>eudicotyledons</taxon>
        <taxon>Gunneridae</taxon>
        <taxon>Pentapetalae</taxon>
        <taxon>rosids</taxon>
        <taxon>malvids</taxon>
        <taxon>Malvales</taxon>
        <taxon>Malvaceae</taxon>
        <taxon>Grewioideae</taxon>
        <taxon>Apeibeae</taxon>
        <taxon>Corchorus</taxon>
    </lineage>
</organism>
<dbReference type="NCBIfam" id="TIGR00756">
    <property type="entry name" value="PPR"/>
    <property type="match status" value="5"/>
</dbReference>
<dbReference type="FunFam" id="1.25.40.10:FF:000344">
    <property type="entry name" value="Pentatricopeptide repeat-containing protein"/>
    <property type="match status" value="2"/>
</dbReference>
<dbReference type="GO" id="GO:0009451">
    <property type="term" value="P:RNA modification"/>
    <property type="evidence" value="ECO:0007669"/>
    <property type="project" value="InterPro"/>
</dbReference>
<dbReference type="SUPFAM" id="SSF48452">
    <property type="entry name" value="TPR-like"/>
    <property type="match status" value="1"/>
</dbReference>
<proteinExistence type="predicted"/>
<dbReference type="InterPro" id="IPR046848">
    <property type="entry name" value="E_motif"/>
</dbReference>
<dbReference type="Pfam" id="PF13041">
    <property type="entry name" value="PPR_2"/>
    <property type="match status" value="3"/>
</dbReference>
<feature type="repeat" description="PPR" evidence="2">
    <location>
        <begin position="383"/>
        <end position="417"/>
    </location>
</feature>
<dbReference type="InterPro" id="IPR002885">
    <property type="entry name" value="PPR_rpt"/>
</dbReference>
<dbReference type="PROSITE" id="PS51375">
    <property type="entry name" value="PPR"/>
    <property type="match status" value="4"/>
</dbReference>
<dbReference type="PANTHER" id="PTHR47926:SF342">
    <property type="entry name" value="TETRATRICOPEPTIDE-LIKE HELICAL DOMAIN-CONTAINING PROTEIN-RELATED"/>
    <property type="match status" value="1"/>
</dbReference>
<dbReference type="Gene3D" id="1.25.40.10">
    <property type="entry name" value="Tetratricopeptide repeat domain"/>
    <property type="match status" value="7"/>
</dbReference>
<dbReference type="OrthoDB" id="1663914at2759"/>
<feature type="repeat" description="PPR" evidence="2">
    <location>
        <begin position="185"/>
        <end position="219"/>
    </location>
</feature>
<feature type="repeat" description="PPR" evidence="2">
    <location>
        <begin position="585"/>
        <end position="619"/>
    </location>
</feature>
<protein>
    <recommendedName>
        <fullName evidence="5">Pentatricopeptide repeat-containing protein</fullName>
    </recommendedName>
</protein>
<dbReference type="PANTHER" id="PTHR47926">
    <property type="entry name" value="PENTATRICOPEPTIDE REPEAT-CONTAINING PROTEIN"/>
    <property type="match status" value="1"/>
</dbReference>
<feature type="repeat" description="PPR" evidence="2">
    <location>
        <begin position="87"/>
        <end position="121"/>
    </location>
</feature>
<dbReference type="FunFam" id="1.25.40.10:FF:000738">
    <property type="entry name" value="Pentatricopeptide repeat-containing protein chloroplastic"/>
    <property type="match status" value="1"/>
</dbReference>